<dbReference type="EMBL" id="LAZR01006312">
    <property type="protein sequence ID" value="KKM93095.1"/>
    <property type="molecule type" value="Genomic_DNA"/>
</dbReference>
<name>A0A0F9NW46_9ZZZZ</name>
<organism evidence="1">
    <name type="scientific">marine sediment metagenome</name>
    <dbReference type="NCBI Taxonomy" id="412755"/>
    <lineage>
        <taxon>unclassified sequences</taxon>
        <taxon>metagenomes</taxon>
        <taxon>ecological metagenomes</taxon>
    </lineage>
</organism>
<reference evidence="1" key="1">
    <citation type="journal article" date="2015" name="Nature">
        <title>Complex archaea that bridge the gap between prokaryotes and eukaryotes.</title>
        <authorList>
            <person name="Spang A."/>
            <person name="Saw J.H."/>
            <person name="Jorgensen S.L."/>
            <person name="Zaremba-Niedzwiedzka K."/>
            <person name="Martijn J."/>
            <person name="Lind A.E."/>
            <person name="van Eijk R."/>
            <person name="Schleper C."/>
            <person name="Guy L."/>
            <person name="Ettema T.J."/>
        </authorList>
    </citation>
    <scope>NUCLEOTIDE SEQUENCE</scope>
</reference>
<sequence>MNVKGIAFIARKEQIISGFGEERWNDFIQRFEESHPVFEQGILATTLIPVEEFIAFQNEVIKEFYNGDFKMTWKLGEKSAENALSENGPFHVFLKRKREPEDFLSNVLPRIWNMYYDEGRSKNVFEGNIMHAYILDLPKYYAYFEYVVMGFTQKFLELIEVPIKEITKIKSSAKEIHYKFVLDL</sequence>
<protein>
    <recommendedName>
        <fullName evidence="2">Heme NO-binding domain-containing protein</fullName>
    </recommendedName>
</protein>
<dbReference type="AlphaFoldDB" id="A0A0F9NW46"/>
<comment type="caution">
    <text evidence="1">The sequence shown here is derived from an EMBL/GenBank/DDBJ whole genome shotgun (WGS) entry which is preliminary data.</text>
</comment>
<evidence type="ECO:0008006" key="2">
    <source>
        <dbReference type="Google" id="ProtNLM"/>
    </source>
</evidence>
<evidence type="ECO:0000313" key="1">
    <source>
        <dbReference type="EMBL" id="KKM93095.1"/>
    </source>
</evidence>
<gene>
    <name evidence="1" type="ORF">LCGC14_1211860</name>
</gene>
<proteinExistence type="predicted"/>
<accession>A0A0F9NW46</accession>